<dbReference type="PaxDb" id="6945-B7P2L5"/>
<proteinExistence type="inferred from homology"/>
<dbReference type="EMBL" id="ABJB010156040">
    <property type="status" value="NOT_ANNOTATED_CDS"/>
    <property type="molecule type" value="Genomic_DNA"/>
</dbReference>
<dbReference type="InParanoid" id="B7P2L5"/>
<reference evidence="7" key="2">
    <citation type="submission" date="2020-05" db="UniProtKB">
        <authorList>
            <consortium name="EnsemblMetazoa"/>
        </authorList>
    </citation>
    <scope>IDENTIFICATION</scope>
    <source>
        <strain evidence="7">wikel</strain>
    </source>
</reference>
<dbReference type="Gene3D" id="3.90.550.10">
    <property type="entry name" value="Spore Coat Polysaccharide Biosynthesis Protein SpsA, Chain A"/>
    <property type="match status" value="1"/>
</dbReference>
<dbReference type="HOGENOM" id="CLU_1706217_0_0_1"/>
<evidence type="ECO:0000256" key="1">
    <source>
        <dbReference type="ARBA" id="ARBA00004606"/>
    </source>
</evidence>
<evidence type="ECO:0000313" key="7">
    <source>
        <dbReference type="EnsemblMetazoa" id="ISCW000163-PA"/>
    </source>
</evidence>
<keyword evidence="8" id="KW-1185">Reference proteome</keyword>
<dbReference type="VEuPathDB" id="VectorBase:ISCI000163"/>
<evidence type="ECO:0008006" key="9">
    <source>
        <dbReference type="Google" id="ProtNLM"/>
    </source>
</evidence>
<evidence type="ECO:0000256" key="3">
    <source>
        <dbReference type="ARBA" id="ARBA00022676"/>
    </source>
</evidence>
<organism>
    <name type="scientific">Ixodes scapularis</name>
    <name type="common">Black-legged tick</name>
    <name type="synonym">Deer tick</name>
    <dbReference type="NCBI Taxonomy" id="6945"/>
    <lineage>
        <taxon>Eukaryota</taxon>
        <taxon>Metazoa</taxon>
        <taxon>Ecdysozoa</taxon>
        <taxon>Arthropoda</taxon>
        <taxon>Chelicerata</taxon>
        <taxon>Arachnida</taxon>
        <taxon>Acari</taxon>
        <taxon>Parasitiformes</taxon>
        <taxon>Ixodida</taxon>
        <taxon>Ixodoidea</taxon>
        <taxon>Ixodidae</taxon>
        <taxon>Ixodinae</taxon>
        <taxon>Ixodes</taxon>
    </lineage>
</organism>
<gene>
    <name evidence="6" type="ORF">IscW_ISCW000163</name>
</gene>
<comment type="subcellular location">
    <subcellularLocation>
        <location evidence="1">Membrane</location>
        <topology evidence="1">Single-pass type II membrane protein</topology>
    </subcellularLocation>
</comment>
<reference evidence="6 8" key="1">
    <citation type="submission" date="2008-03" db="EMBL/GenBank/DDBJ databases">
        <title>Annotation of Ixodes scapularis.</title>
        <authorList>
            <consortium name="Ixodes scapularis Genome Project Consortium"/>
            <person name="Caler E."/>
            <person name="Hannick L.I."/>
            <person name="Bidwell S."/>
            <person name="Joardar V."/>
            <person name="Thiagarajan M."/>
            <person name="Amedeo P."/>
            <person name="Galinsky K.J."/>
            <person name="Schobel S."/>
            <person name="Inman J."/>
            <person name="Hostetler J."/>
            <person name="Miller J."/>
            <person name="Hammond M."/>
            <person name="Megy K."/>
            <person name="Lawson D."/>
            <person name="Kodira C."/>
            <person name="Sutton G."/>
            <person name="Meyer J."/>
            <person name="Hill C.A."/>
            <person name="Birren B."/>
            <person name="Nene V."/>
            <person name="Collins F."/>
            <person name="Alarcon-Chaidez F."/>
            <person name="Wikel S."/>
            <person name="Strausberg R."/>
        </authorList>
    </citation>
    <scope>NUCLEOTIDE SEQUENCE [LARGE SCALE GENOMIC DNA]</scope>
    <source>
        <strain evidence="8">Wikel</strain>
        <strain evidence="6">Wikel colony</strain>
    </source>
</reference>
<dbReference type="PANTHER" id="PTHR46012">
    <property type="entry name" value="IP22168P"/>
    <property type="match status" value="1"/>
</dbReference>
<comment type="similarity">
    <text evidence="2">Belongs to the glycosyltransferase 8 family.</text>
</comment>
<dbReference type="InterPro" id="IPR051993">
    <property type="entry name" value="Glycosyltransferase_8"/>
</dbReference>
<dbReference type="GO" id="GO:0035252">
    <property type="term" value="F:UDP-xylosyltransferase activity"/>
    <property type="evidence" value="ECO:0000318"/>
    <property type="project" value="GO_Central"/>
</dbReference>
<dbReference type="GO" id="GO:0016020">
    <property type="term" value="C:membrane"/>
    <property type="evidence" value="ECO:0007669"/>
    <property type="project" value="UniProtKB-SubCell"/>
</dbReference>
<keyword evidence="5" id="KW-0812">Transmembrane</keyword>
<dbReference type="InterPro" id="IPR029044">
    <property type="entry name" value="Nucleotide-diphossugar_trans"/>
</dbReference>
<evidence type="ECO:0000256" key="4">
    <source>
        <dbReference type="ARBA" id="ARBA00022679"/>
    </source>
</evidence>
<dbReference type="VEuPathDB" id="VectorBase:ISCW000163"/>
<accession>B7P2L5</accession>
<dbReference type="EMBL" id="DS623048">
    <property type="protein sequence ID" value="EEC00837.1"/>
    <property type="molecule type" value="Genomic_DNA"/>
</dbReference>
<evidence type="ECO:0000256" key="5">
    <source>
        <dbReference type="ARBA" id="ARBA00022968"/>
    </source>
</evidence>
<evidence type="ECO:0000256" key="2">
    <source>
        <dbReference type="ARBA" id="ARBA00006351"/>
    </source>
</evidence>
<dbReference type="STRING" id="6945.B7P2L5"/>
<dbReference type="VEuPathDB" id="VectorBase:ISCP_037144"/>
<name>B7P2L5_IXOSC</name>
<keyword evidence="4" id="KW-0808">Transferase</keyword>
<dbReference type="OrthoDB" id="6513184at2759"/>
<keyword evidence="5" id="KW-0735">Signal-anchor</keyword>
<evidence type="ECO:0000313" key="8">
    <source>
        <dbReference type="Proteomes" id="UP000001555"/>
    </source>
</evidence>
<sequence length="145" mass="17304">MEALLKEYEGRIPWVDQDLVNILFSAHPDKLFLMTCRWNYRQDNCQFHASCLGQTPALLHANRRCFLVPDRAPAYTAFYTVMRKYELGTSLERNFIDPLERELHRVQRNECVVQFLLHSKQWRTLARQLDYERGYNDDSSDERTS</sequence>
<dbReference type="AlphaFoldDB" id="B7P2L5"/>
<protein>
    <recommendedName>
        <fullName evidence="9">Glucoside xylosyltransferase 1-like</fullName>
    </recommendedName>
</protein>
<dbReference type="EnsemblMetazoa" id="ISCW000163-RA">
    <property type="protein sequence ID" value="ISCW000163-PA"/>
    <property type="gene ID" value="ISCW000163"/>
</dbReference>
<dbReference type="Proteomes" id="UP000001555">
    <property type="component" value="Unassembled WGS sequence"/>
</dbReference>
<dbReference type="GO" id="GO:0016266">
    <property type="term" value="P:protein O-linked glycosylation via N-acetyl-galactosamine"/>
    <property type="evidence" value="ECO:0000318"/>
    <property type="project" value="GO_Central"/>
</dbReference>
<keyword evidence="3" id="KW-0328">Glycosyltransferase</keyword>
<dbReference type="PANTHER" id="PTHR46012:SF2">
    <property type="entry name" value="IP22168P"/>
    <property type="match status" value="1"/>
</dbReference>
<evidence type="ECO:0000313" key="6">
    <source>
        <dbReference type="EMBL" id="EEC00837.1"/>
    </source>
</evidence>